<dbReference type="RefSeq" id="WP_022272193.1">
    <property type="nucleotide sequence ID" value="NZ_JAOQJF010000022.1"/>
</dbReference>
<dbReference type="Gene3D" id="1.20.1050.90">
    <property type="entry name" value="RecF/RecN/SMC, N-terminal domain"/>
    <property type="match status" value="1"/>
</dbReference>
<evidence type="ECO:0000256" key="9">
    <source>
        <dbReference type="ARBA" id="ARBA00023125"/>
    </source>
</evidence>
<evidence type="ECO:0000259" key="14">
    <source>
        <dbReference type="Pfam" id="PF02463"/>
    </source>
</evidence>
<sequence length="366" mass="42526">MFIESIELLNYRNYKQLHMDFHSGTNVLYGDNAQGKTNILEAVYVCSTTKSHKGSKDKEIVRFGEEESHIKMTVRRDGIPYRIDMHLKKNRTKGVAVNGVPIKKASELFGIVNVIFFSPEDLNIIKNGPAERRRFLDLELCQLNKVYVYDLVQYNRVVVQRNKLLKEMDSDPSLKETLNIWDSQLVRFGSELIRLRTRFVEELNELIREIHFHLSGEREELEIRYEPNVTPETFEAELSRNRNQELRQRLTLTGPHRDDLNFIVNGADIRKFGSQGQQRTAALSLKLSEIELVKRTVKDYPVLLLDDVLSELDGKRQEHLLSEISHIQTLITCTGLDEFVNSRFQMDKIFKIVEGTVESEELCVQL</sequence>
<protein>
    <recommendedName>
        <fullName evidence="3 12">DNA replication and repair protein RecF</fullName>
    </recommendedName>
</protein>
<evidence type="ECO:0000256" key="5">
    <source>
        <dbReference type="ARBA" id="ARBA00022705"/>
    </source>
</evidence>
<feature type="domain" description="RecF/RecN/SMC N-terminal" evidence="14">
    <location>
        <begin position="2"/>
        <end position="334"/>
    </location>
</feature>
<dbReference type="CDD" id="cd03242">
    <property type="entry name" value="ABC_RecF"/>
    <property type="match status" value="1"/>
</dbReference>
<accession>A0ABT2V1W2</accession>
<keyword evidence="4 12" id="KW-0963">Cytoplasm</keyword>
<proteinExistence type="inferred from homology"/>
<name>A0ABT2V1W2_9FIRM</name>
<evidence type="ECO:0000256" key="13">
    <source>
        <dbReference type="RuleBase" id="RU000578"/>
    </source>
</evidence>
<dbReference type="Pfam" id="PF02463">
    <property type="entry name" value="SMC_N"/>
    <property type="match status" value="1"/>
</dbReference>
<keyword evidence="8 12" id="KW-0067">ATP-binding</keyword>
<evidence type="ECO:0000313" key="16">
    <source>
        <dbReference type="Proteomes" id="UP001652395"/>
    </source>
</evidence>
<dbReference type="PROSITE" id="PS00618">
    <property type="entry name" value="RECF_2"/>
    <property type="match status" value="1"/>
</dbReference>
<dbReference type="Proteomes" id="UP001652395">
    <property type="component" value="Unassembled WGS sequence"/>
</dbReference>
<evidence type="ECO:0000256" key="1">
    <source>
        <dbReference type="ARBA" id="ARBA00004496"/>
    </source>
</evidence>
<organism evidence="15 16">
    <name type="scientific">Alitiscatomonas aceti</name>
    <dbReference type="NCBI Taxonomy" id="2981724"/>
    <lineage>
        <taxon>Bacteria</taxon>
        <taxon>Bacillati</taxon>
        <taxon>Bacillota</taxon>
        <taxon>Clostridia</taxon>
        <taxon>Lachnospirales</taxon>
        <taxon>Lachnospiraceae</taxon>
        <taxon>Alitiscatomonas</taxon>
    </lineage>
</organism>
<dbReference type="NCBIfam" id="TIGR00611">
    <property type="entry name" value="recf"/>
    <property type="match status" value="1"/>
</dbReference>
<dbReference type="InterPro" id="IPR003395">
    <property type="entry name" value="RecF/RecN/SMC_N"/>
</dbReference>
<keyword evidence="16" id="KW-1185">Reference proteome</keyword>
<comment type="similarity">
    <text evidence="2 12 13">Belongs to the RecF family.</text>
</comment>
<evidence type="ECO:0000256" key="4">
    <source>
        <dbReference type="ARBA" id="ARBA00022490"/>
    </source>
</evidence>
<evidence type="ECO:0000256" key="10">
    <source>
        <dbReference type="ARBA" id="ARBA00023204"/>
    </source>
</evidence>
<dbReference type="Gene3D" id="3.40.50.300">
    <property type="entry name" value="P-loop containing nucleotide triphosphate hydrolases"/>
    <property type="match status" value="1"/>
</dbReference>
<dbReference type="SUPFAM" id="SSF52540">
    <property type="entry name" value="P-loop containing nucleoside triphosphate hydrolases"/>
    <property type="match status" value="1"/>
</dbReference>
<dbReference type="InterPro" id="IPR042174">
    <property type="entry name" value="RecF_2"/>
</dbReference>
<dbReference type="PANTHER" id="PTHR32182">
    <property type="entry name" value="DNA REPLICATION AND REPAIR PROTEIN RECF"/>
    <property type="match status" value="1"/>
</dbReference>
<dbReference type="EMBL" id="JAOQJF010000022">
    <property type="protein sequence ID" value="MCU6800436.1"/>
    <property type="molecule type" value="Genomic_DNA"/>
</dbReference>
<keyword evidence="9 12" id="KW-0238">DNA-binding</keyword>
<keyword evidence="5 12" id="KW-0235">DNA replication</keyword>
<feature type="binding site" evidence="12">
    <location>
        <begin position="30"/>
        <end position="37"/>
    </location>
    <ligand>
        <name>ATP</name>
        <dbReference type="ChEBI" id="CHEBI:30616"/>
    </ligand>
</feature>
<comment type="caution">
    <text evidence="15">The sequence shown here is derived from an EMBL/GenBank/DDBJ whole genome shotgun (WGS) entry which is preliminary data.</text>
</comment>
<dbReference type="InterPro" id="IPR001238">
    <property type="entry name" value="DNA-binding_RecF"/>
</dbReference>
<keyword evidence="11 12" id="KW-0742">SOS response</keyword>
<evidence type="ECO:0000256" key="7">
    <source>
        <dbReference type="ARBA" id="ARBA00022763"/>
    </source>
</evidence>
<dbReference type="InterPro" id="IPR027417">
    <property type="entry name" value="P-loop_NTPase"/>
</dbReference>
<reference evidence="15 16" key="1">
    <citation type="journal article" date="2021" name="ISME Commun">
        <title>Automated analysis of genomic sequences facilitates high-throughput and comprehensive description of bacteria.</title>
        <authorList>
            <person name="Hitch T.C.A."/>
        </authorList>
    </citation>
    <scope>NUCLEOTIDE SEQUENCE [LARGE SCALE GENOMIC DNA]</scope>
    <source>
        <strain evidence="16">f_CCE</strain>
    </source>
</reference>
<comment type="subcellular location">
    <subcellularLocation>
        <location evidence="1 12 13">Cytoplasm</location>
    </subcellularLocation>
</comment>
<evidence type="ECO:0000313" key="15">
    <source>
        <dbReference type="EMBL" id="MCU6800436.1"/>
    </source>
</evidence>
<dbReference type="PANTHER" id="PTHR32182:SF0">
    <property type="entry name" value="DNA REPLICATION AND REPAIR PROTEIN RECF"/>
    <property type="match status" value="1"/>
</dbReference>
<keyword evidence="6 12" id="KW-0547">Nucleotide-binding</keyword>
<dbReference type="HAMAP" id="MF_00365">
    <property type="entry name" value="RecF"/>
    <property type="match status" value="1"/>
</dbReference>
<evidence type="ECO:0000256" key="12">
    <source>
        <dbReference type="HAMAP-Rule" id="MF_00365"/>
    </source>
</evidence>
<evidence type="ECO:0000256" key="11">
    <source>
        <dbReference type="ARBA" id="ARBA00023236"/>
    </source>
</evidence>
<comment type="function">
    <text evidence="12 13">The RecF protein is involved in DNA metabolism; it is required for DNA replication and normal SOS inducibility. RecF binds preferentially to single-stranded, linear DNA. It also seems to bind ATP.</text>
</comment>
<evidence type="ECO:0000256" key="6">
    <source>
        <dbReference type="ARBA" id="ARBA00022741"/>
    </source>
</evidence>
<keyword evidence="7 12" id="KW-0227">DNA damage</keyword>
<evidence type="ECO:0000256" key="3">
    <source>
        <dbReference type="ARBA" id="ARBA00020170"/>
    </source>
</evidence>
<keyword evidence="10 12" id="KW-0234">DNA repair</keyword>
<evidence type="ECO:0000256" key="8">
    <source>
        <dbReference type="ARBA" id="ARBA00022840"/>
    </source>
</evidence>
<gene>
    <name evidence="12 15" type="primary">recF</name>
    <name evidence="15" type="ORF">OCV69_10930</name>
</gene>
<evidence type="ECO:0000256" key="2">
    <source>
        <dbReference type="ARBA" id="ARBA00008016"/>
    </source>
</evidence>
<dbReference type="InterPro" id="IPR018078">
    <property type="entry name" value="DNA-binding_RecF_CS"/>
</dbReference>